<dbReference type="eggNOG" id="arCOG06363">
    <property type="taxonomic scope" value="Archaea"/>
</dbReference>
<organism evidence="2 3">
    <name type="scientific">Natronomonas pharaonis (strain ATCC 35678 / DSM 2160 / CIP 103997 / JCM 8858 / NBRC 14720 / NCIMB 2260 / Gabara)</name>
    <name type="common">Halobacterium pharaonis</name>
    <dbReference type="NCBI Taxonomy" id="348780"/>
    <lineage>
        <taxon>Archaea</taxon>
        <taxon>Methanobacteriati</taxon>
        <taxon>Methanobacteriota</taxon>
        <taxon>Stenosarchaea group</taxon>
        <taxon>Halobacteria</taxon>
        <taxon>Halobacteriales</taxon>
        <taxon>Natronomonadaceae</taxon>
        <taxon>Natronomonas</taxon>
    </lineage>
</organism>
<protein>
    <submittedName>
        <fullName evidence="2">Uncharacterized protein</fullName>
    </submittedName>
</protein>
<accession>A0A1U7EXB8</accession>
<gene>
    <name evidence="2" type="ordered locus">NP_3478A</name>
</gene>
<dbReference type="OrthoDB" id="330337at2157"/>
<dbReference type="SUPFAM" id="SSF55781">
    <property type="entry name" value="GAF domain-like"/>
    <property type="match status" value="1"/>
</dbReference>
<keyword evidence="3" id="KW-1185">Reference proteome</keyword>
<name>A0A1U7EXB8_NATPD</name>
<feature type="compositionally biased region" description="Low complexity" evidence="1">
    <location>
        <begin position="19"/>
        <end position="30"/>
    </location>
</feature>
<dbReference type="STRING" id="348780.NP_3478A"/>
<dbReference type="AlphaFoldDB" id="A0A1U7EXB8"/>
<dbReference type="Gene3D" id="3.30.450.40">
    <property type="match status" value="1"/>
</dbReference>
<evidence type="ECO:0000313" key="3">
    <source>
        <dbReference type="Proteomes" id="UP000002698"/>
    </source>
</evidence>
<dbReference type="EnsemblBacteria" id="CAI49830">
    <property type="protein sequence ID" value="CAI49830"/>
    <property type="gene ID" value="NP_3478A"/>
</dbReference>
<evidence type="ECO:0000256" key="1">
    <source>
        <dbReference type="SAM" id="MobiDB-lite"/>
    </source>
</evidence>
<dbReference type="InterPro" id="IPR029016">
    <property type="entry name" value="GAF-like_dom_sf"/>
</dbReference>
<dbReference type="RefSeq" id="WP_011323450.1">
    <property type="nucleotide sequence ID" value="NC_007426.1"/>
</dbReference>
<dbReference type="EMBL" id="CR936257">
    <property type="protein sequence ID" value="CAI49830.1"/>
    <property type="molecule type" value="Genomic_DNA"/>
</dbReference>
<sequence>MTRPRVLWATPPDRRPQSAAAVELETAATESNAQERIDTLSETDRRVDAAVAAPSFTDGDGPGVLHAVREAWPDAACLLYGDPWAVPDGRSPPVCEIHPATQSPMAVVDAARTAVRQRYHRPYPVFEDERRRLQLVDAADFEVARADFRGHLEDLVEKTAADAATLAVVDDYTTTVVASTAGTHGVVVPRGDTPAAYTIDKPEPITIPDLDADARLPDDTPAYGGDYRSYVGHSLWAESVPLAAVELFADDNTLADPPTDTLSWHVADLEAAIESVL</sequence>
<dbReference type="HOGENOM" id="CLU_1003318_0_0_2"/>
<dbReference type="Proteomes" id="UP000002698">
    <property type="component" value="Chromosome"/>
</dbReference>
<reference evidence="2 3" key="1">
    <citation type="journal article" date="2005" name="Genome Res.">
        <title>Living with two extremes: conclusions from the genome sequence of Natronomonas pharaonis.</title>
        <authorList>
            <person name="Falb M."/>
            <person name="Pfeiffer F."/>
            <person name="Palm P."/>
            <person name="Rodewald K."/>
            <person name="Hickmann V."/>
            <person name="Tittor J."/>
            <person name="Oesterhelt D."/>
        </authorList>
    </citation>
    <scope>NUCLEOTIDE SEQUENCE [LARGE SCALE GENOMIC DNA]</scope>
    <source>
        <strain evidence="3">ATCC 35678 / DSM 2160 / CIP 103997 / JCM 8858 / NBRC 14720 / NCIMB 2260 / Gabara</strain>
    </source>
</reference>
<dbReference type="KEGG" id="nph:NP_3478A"/>
<feature type="region of interest" description="Disordered" evidence="1">
    <location>
        <begin position="1"/>
        <end position="34"/>
    </location>
</feature>
<dbReference type="GeneID" id="3701784"/>
<evidence type="ECO:0000313" key="2">
    <source>
        <dbReference type="EMBL" id="CAI49830.1"/>
    </source>
</evidence>
<proteinExistence type="predicted"/>